<feature type="domain" description="CBS" evidence="7">
    <location>
        <begin position="41"/>
        <end position="80"/>
    </location>
</feature>
<dbReference type="Proteomes" id="UP000245119">
    <property type="component" value="Linkage Group LG2"/>
</dbReference>
<dbReference type="PANTHER" id="PTHR11689:SF158">
    <property type="entry name" value="H(+)_CL(-) EXCHANGE TRANSPORTER 6"/>
    <property type="match status" value="1"/>
</dbReference>
<dbReference type="InterPro" id="IPR000644">
    <property type="entry name" value="CBS_dom"/>
</dbReference>
<evidence type="ECO:0000259" key="7">
    <source>
        <dbReference type="PROSITE" id="PS51371"/>
    </source>
</evidence>
<dbReference type="SUPFAM" id="SSF54631">
    <property type="entry name" value="CBS-domain pair"/>
    <property type="match status" value="1"/>
</dbReference>
<evidence type="ECO:0000256" key="6">
    <source>
        <dbReference type="PROSITE-ProRule" id="PRU00703"/>
    </source>
</evidence>
<dbReference type="EMBL" id="PZQS01000002">
    <property type="protein sequence ID" value="PVD36821.1"/>
    <property type="molecule type" value="Genomic_DNA"/>
</dbReference>
<dbReference type="InterPro" id="IPR046342">
    <property type="entry name" value="CBS_dom_sf"/>
</dbReference>
<keyword evidence="1" id="KW-0813">Transport</keyword>
<evidence type="ECO:0000313" key="9">
    <source>
        <dbReference type="Proteomes" id="UP000245119"/>
    </source>
</evidence>
<sequence length="80" mass="9333">MDAPTLSFEELTADYPRYPDVYDLFDLQVEDDALVDVAYYMNRCPYTVYPETPLPQVFSLFRSMGLRHLPVVDHDGRNID</sequence>
<keyword evidence="3" id="KW-0406">Ion transport</keyword>
<dbReference type="GO" id="GO:0015108">
    <property type="term" value="F:chloride transmembrane transporter activity"/>
    <property type="evidence" value="ECO:0007669"/>
    <property type="project" value="TreeGrafter"/>
</dbReference>
<evidence type="ECO:0000256" key="3">
    <source>
        <dbReference type="ARBA" id="ARBA00023065"/>
    </source>
</evidence>
<protein>
    <recommendedName>
        <fullName evidence="7">CBS domain-containing protein</fullName>
    </recommendedName>
</protein>
<dbReference type="Pfam" id="PF00571">
    <property type="entry name" value="CBS"/>
    <property type="match status" value="1"/>
</dbReference>
<dbReference type="OrthoDB" id="428525at2759"/>
<evidence type="ECO:0000256" key="2">
    <source>
        <dbReference type="ARBA" id="ARBA00022737"/>
    </source>
</evidence>
<evidence type="ECO:0000256" key="5">
    <source>
        <dbReference type="ARBA" id="ARBA00023214"/>
    </source>
</evidence>
<dbReference type="GO" id="GO:0005765">
    <property type="term" value="C:lysosomal membrane"/>
    <property type="evidence" value="ECO:0007669"/>
    <property type="project" value="TreeGrafter"/>
</dbReference>
<gene>
    <name evidence="8" type="ORF">C0Q70_03811</name>
</gene>
<proteinExistence type="predicted"/>
<evidence type="ECO:0000313" key="8">
    <source>
        <dbReference type="EMBL" id="PVD36821.1"/>
    </source>
</evidence>
<dbReference type="InterPro" id="IPR051280">
    <property type="entry name" value="Cl-channel/antiporter"/>
</dbReference>
<evidence type="ECO:0000256" key="1">
    <source>
        <dbReference type="ARBA" id="ARBA00022448"/>
    </source>
</evidence>
<dbReference type="STRING" id="400727.A0A2T7PTR5"/>
<accession>A0A2T7PTR5</accession>
<reference evidence="8 9" key="1">
    <citation type="submission" date="2018-04" db="EMBL/GenBank/DDBJ databases">
        <title>The genome of golden apple snail Pomacea canaliculata provides insight into stress tolerance and invasive adaptation.</title>
        <authorList>
            <person name="Liu C."/>
            <person name="Liu B."/>
            <person name="Ren Y."/>
            <person name="Zhang Y."/>
            <person name="Wang H."/>
            <person name="Li S."/>
            <person name="Jiang F."/>
            <person name="Yin L."/>
            <person name="Zhang G."/>
            <person name="Qian W."/>
            <person name="Fan W."/>
        </authorList>
    </citation>
    <scope>NUCLEOTIDE SEQUENCE [LARGE SCALE GENOMIC DNA]</scope>
    <source>
        <strain evidence="8">SZHN2017</strain>
        <tissue evidence="8">Muscle</tissue>
    </source>
</reference>
<keyword evidence="9" id="KW-1185">Reference proteome</keyword>
<comment type="caution">
    <text evidence="8">The sequence shown here is derived from an EMBL/GenBank/DDBJ whole genome shotgun (WGS) entry which is preliminary data.</text>
</comment>
<keyword evidence="5" id="KW-0868">Chloride</keyword>
<dbReference type="AlphaFoldDB" id="A0A2T7PTR5"/>
<dbReference type="PANTHER" id="PTHR11689">
    <property type="entry name" value="CHLORIDE CHANNEL PROTEIN CLC FAMILY MEMBER"/>
    <property type="match status" value="1"/>
</dbReference>
<dbReference type="Gene3D" id="3.10.580.10">
    <property type="entry name" value="CBS-domain"/>
    <property type="match status" value="1"/>
</dbReference>
<keyword evidence="4 6" id="KW-0129">CBS domain</keyword>
<dbReference type="PROSITE" id="PS51371">
    <property type="entry name" value="CBS"/>
    <property type="match status" value="1"/>
</dbReference>
<name>A0A2T7PTR5_POMCA</name>
<organism evidence="8 9">
    <name type="scientific">Pomacea canaliculata</name>
    <name type="common">Golden apple snail</name>
    <dbReference type="NCBI Taxonomy" id="400727"/>
    <lineage>
        <taxon>Eukaryota</taxon>
        <taxon>Metazoa</taxon>
        <taxon>Spiralia</taxon>
        <taxon>Lophotrochozoa</taxon>
        <taxon>Mollusca</taxon>
        <taxon>Gastropoda</taxon>
        <taxon>Caenogastropoda</taxon>
        <taxon>Architaenioglossa</taxon>
        <taxon>Ampullarioidea</taxon>
        <taxon>Ampullariidae</taxon>
        <taxon>Pomacea</taxon>
    </lineage>
</organism>
<evidence type="ECO:0000256" key="4">
    <source>
        <dbReference type="ARBA" id="ARBA00023122"/>
    </source>
</evidence>
<keyword evidence="2" id="KW-0677">Repeat</keyword>